<evidence type="ECO:0000256" key="1">
    <source>
        <dbReference type="SAM" id="SignalP"/>
    </source>
</evidence>
<feature type="chain" id="PRO_5012973198" description="DUF2141 domain-containing protein" evidence="1">
    <location>
        <begin position="19"/>
        <end position="138"/>
    </location>
</feature>
<gene>
    <name evidence="2" type="ORF">LPB144_04860</name>
</gene>
<feature type="signal peptide" evidence="1">
    <location>
        <begin position="1"/>
        <end position="18"/>
    </location>
</feature>
<dbReference type="STRING" id="1913577.LPB144_04860"/>
<dbReference type="AlphaFoldDB" id="A0A1L3J3U1"/>
<evidence type="ECO:0000313" key="2">
    <source>
        <dbReference type="EMBL" id="APG59786.1"/>
    </source>
</evidence>
<dbReference type="Proteomes" id="UP000182510">
    <property type="component" value="Chromosome"/>
</dbReference>
<keyword evidence="1" id="KW-0732">Signal</keyword>
<protein>
    <recommendedName>
        <fullName evidence="4">DUF2141 domain-containing protein</fullName>
    </recommendedName>
</protein>
<dbReference type="OrthoDB" id="9788332at2"/>
<organism evidence="2 3">
    <name type="scientific">Christiangramia salexigens</name>
    <dbReference type="NCBI Taxonomy" id="1913577"/>
    <lineage>
        <taxon>Bacteria</taxon>
        <taxon>Pseudomonadati</taxon>
        <taxon>Bacteroidota</taxon>
        <taxon>Flavobacteriia</taxon>
        <taxon>Flavobacteriales</taxon>
        <taxon>Flavobacteriaceae</taxon>
        <taxon>Christiangramia</taxon>
    </lineage>
</organism>
<dbReference type="EMBL" id="CP018153">
    <property type="protein sequence ID" value="APG59786.1"/>
    <property type="molecule type" value="Genomic_DNA"/>
</dbReference>
<evidence type="ECO:0000313" key="3">
    <source>
        <dbReference type="Proteomes" id="UP000182510"/>
    </source>
</evidence>
<dbReference type="Pfam" id="PF09912">
    <property type="entry name" value="DUF2141"/>
    <property type="match status" value="1"/>
</dbReference>
<dbReference type="InterPro" id="IPR018673">
    <property type="entry name" value="DUF2141"/>
</dbReference>
<proteinExistence type="predicted"/>
<sequence length="138" mass="15069">MKTIALLLAMLLGTFVQAQTQDEGILQVEVPNVQSAEGAVLFALYTESNFMKPDAGITARSEIMDGKASVSFDNLAPGTYAILVLHDKNNNQKMDFDSNGMPLENFGSSGDTINYAPPNWPNSQFKFEGGTKTIEIRF</sequence>
<reference evidence="2 3" key="1">
    <citation type="submission" date="2016-11" db="EMBL/GenBank/DDBJ databases">
        <title>Gramella sp. LPB0144 isolated from marine environment.</title>
        <authorList>
            <person name="Kim E."/>
            <person name="Yi H."/>
        </authorList>
    </citation>
    <scope>NUCLEOTIDE SEQUENCE [LARGE SCALE GENOMIC DNA]</scope>
    <source>
        <strain evidence="2 3">LPB0144</strain>
    </source>
</reference>
<evidence type="ECO:0008006" key="4">
    <source>
        <dbReference type="Google" id="ProtNLM"/>
    </source>
</evidence>
<name>A0A1L3J3U1_9FLAO</name>
<dbReference type="RefSeq" id="WP_072552438.1">
    <property type="nucleotide sequence ID" value="NZ_CP018153.1"/>
</dbReference>
<accession>A0A1L3J3U1</accession>
<dbReference type="KEGG" id="grl:LPB144_04860"/>
<keyword evidence="3" id="KW-1185">Reference proteome</keyword>